<keyword evidence="5" id="KW-1185">Reference proteome</keyword>
<feature type="domain" description="Fibronectin type-III" evidence="3">
    <location>
        <begin position="628"/>
        <end position="721"/>
    </location>
</feature>
<organism evidence="4 5">
    <name type="scientific">Pseudomonas phage phiPMW</name>
    <dbReference type="NCBI Taxonomy" id="1815582"/>
    <lineage>
        <taxon>Viruses</taxon>
        <taxon>Duplodnaviria</taxon>
        <taxon>Heunggongvirae</taxon>
        <taxon>Uroviricota</taxon>
        <taxon>Caudoviricetes</taxon>
        <taxon>Plaisancevirus</taxon>
        <taxon>Plaisancevirus PMW</taxon>
    </lineage>
</organism>
<evidence type="ECO:0000259" key="3">
    <source>
        <dbReference type="PROSITE" id="PS50853"/>
    </source>
</evidence>
<dbReference type="SUPFAM" id="SSF49265">
    <property type="entry name" value="Fibronectin type III"/>
    <property type="match status" value="1"/>
</dbReference>
<dbReference type="InterPro" id="IPR013783">
    <property type="entry name" value="Ig-like_fold"/>
</dbReference>
<dbReference type="InterPro" id="IPR055385">
    <property type="entry name" value="GpJ_HDII-ins2"/>
</dbReference>
<dbReference type="EMBL" id="KU862660">
    <property type="protein sequence ID" value="ANA49268.1"/>
    <property type="molecule type" value="Genomic_DNA"/>
</dbReference>
<proteinExistence type="predicted"/>
<dbReference type="PANTHER" id="PTHR36251:SF2">
    <property type="entry name" value="GIFSY-2 PROPHAGE HOST SPECIFICITY PROTEIN J, PHAGE LAMBDA"/>
    <property type="match status" value="1"/>
</dbReference>
<protein>
    <submittedName>
        <fullName evidence="4">Putative tail fiber protein</fullName>
    </submittedName>
</protein>
<evidence type="ECO:0000313" key="4">
    <source>
        <dbReference type="EMBL" id="ANA49268.1"/>
    </source>
</evidence>
<feature type="coiled-coil region" evidence="1">
    <location>
        <begin position="1115"/>
        <end position="1142"/>
    </location>
</feature>
<dbReference type="InterPro" id="IPR015406">
    <property type="entry name" value="GpJ_CSF"/>
</dbReference>
<feature type="region of interest" description="Disordered" evidence="2">
    <location>
        <begin position="1"/>
        <end position="20"/>
    </location>
</feature>
<dbReference type="PROSITE" id="PS50853">
    <property type="entry name" value="FN3"/>
    <property type="match status" value="1"/>
</dbReference>
<dbReference type="InterPro" id="IPR053171">
    <property type="entry name" value="Viral_Tip_Attach_Protein"/>
</dbReference>
<evidence type="ECO:0000313" key="5">
    <source>
        <dbReference type="Proteomes" id="UP000223738"/>
    </source>
</evidence>
<dbReference type="Gene3D" id="1.10.287.1490">
    <property type="match status" value="1"/>
</dbReference>
<dbReference type="Gene3D" id="2.60.40.10">
    <property type="entry name" value="Immunoglobulins"/>
    <property type="match status" value="1"/>
</dbReference>
<reference evidence="4 5" key="1">
    <citation type="submission" date="2016-03" db="EMBL/GenBank/DDBJ databases">
        <title>Characterization of pf16 and phiPMW: Two novel phages infecting Pseudomonas putida PpG1.</title>
        <authorList>
            <person name="Magill D.J."/>
            <person name="Krylov V.N."/>
            <person name="Allen C.C.R."/>
            <person name="McGrath J.W."/>
            <person name="Quinn J.P."/>
            <person name="Kulakov L.A."/>
        </authorList>
    </citation>
    <scope>NUCLEOTIDE SEQUENCE [LARGE SCALE GENOMIC DNA]</scope>
</reference>
<dbReference type="InterPro" id="IPR036116">
    <property type="entry name" value="FN3_sf"/>
</dbReference>
<sequence length="1922" mass="208696">MIPHIHGMKGGSQKPHTPVETPNNLLSVAYAKILMAVAEGELAGNPTAQDIFLDGTPLANADGSFNFDGVKWEWRSGTQHQTYIQGMPEVATEYNIGTELTNVTSWTRTVTTPGLDAVRITMQFPALLKQETNGDTNGTSVEFAIDMSPIGQPLTEVARYTVTGKTNQAYEKTYRVDLPASTRGWTVRVRRVTPDSTSSMLQNKTVVKSYTEVKDLKQTYPHTALLYVEFDSRTFGGGNIPKISVRTKGRIVQVPSTYDPEARTYTGVWSGDFKWAWTNNPIWVYYDLVTQDRFALGHKITPDMVDKWALYELAQYCDVMVDDGTGFGGKVPRHTCNVYIQEQQDAYQVLRDIAGIFNGMTYWDGNKMVAVADKKEDLTNAPIFSRANVVNGRFDYPAADDKSIYTSALVSFDDPDNHYESTVAATWERSQMQRWGGDRQTNLSAIGCTSRSEAQRRGKYVLLTNMYNRMVKFRTGLQGLDQAVLPGSIIHVVDPLMGGRPFTGRVAAVVNQRQIYLDRDSGAKVGDTLYVTLRNGKTEGRQIMRIGGNSVTVSTAYTQDPPINSVWYLESSDLKSQLFRVTKVTNPDPAVFEIEGVEYNESKYDAIDNGARLESRPINQVPDRMQQAPASVNITSRTYVEQTMAVTTMTISWPQTPNAVSYEVQWRVGDGDWVNVGVTGANEIDIKGIYAGEYLARVRARNSIGIGSVWTTSTLTSLAGKAGKPPTIASLTTTPMFFGIRLDWTFPPGATDTLKTEIMYSQNANFTSAIKLGDFSYPLDYNEMHGLKAGQKFWFWTRLTDRTGNVGDWYPATNLPGIVGTAMINDDGQYNDYLAGMIGETMLDKALYERLELIDGPSPDSLKNQITSVANRVTINEDRITDAENSITEVTGDLNQYKTQTNNRLTAAEASITKVNGDLNTFKVETNAKITAANQKIDGINASLTTKINDTNTKVDNINTALGQRIDATNTALNAAVTDLQDQIDNISDALLYDPTKTYVKGDVVRMNNRLYQALGNVPLNSPPPNAALWQDIGSYGETINNLTIKVDKNTQDIGLIDGKLTSTVESLDLMRAAYRQDDGEGSLQDALRGWESEATIATEMLTRANEDEALAQRITTMSARVDESEAKINSMEQTIATNESAMAQRVYSLQAEVMDNRTEILSLNKVVAETNQVTAERLDSMSVAINETKGSISSLSEVVATSNNVLVQQVNTLSAELKNSNAIISDITTVIIDNNQALVERVNQIDTRVGTAETNITTLTQTVTTNNNATNLRIDNLTATVGQNTAKIGTLETTVANEKTATAQRFETMQTEVDGNKSAITSLTETVTTKDTATNQRIDSLTTKVNDNSAAITTLSETVTDLESATASQITQLTTRVGKAESDITTLAQTVTTKDTATNLRIDTLTSKVDGNTAKIGTLETTVATEKTATAQRFATMQTEVDGNKSAISTLTETVTTKDTATNQRIDTLTTTVNGNTSAITNLTKTVTDNNSATVSQINALTTRVGTTETNITTLTQTVNTKDAATNLRIDNLTATVNQNKADISTMQTTIVNNESATAQKFQTMQAEVNANKANISTLETTVATNNTAINTRVDNLTATVDGNTSKITTLTETVSTLESSVASIQTDISAIHTVGRDDDGEGDLNAALGDWGTQANIATEQKVRADANEAMASIITDLSAKFTTDIASMQATIHEESVARATADEALGQRIDTVQANFVTEQGRVNGLIQTEQTTRANADIALGQRIDTVQATAGNNSAAIQTLTSAQASTDGKVNASWQVKMELNAQGQYVAAGIGLGIENGPAGLQSQFLVRADRFAVVNGVNGTTSAPFVVQGGQVFIADAMINKATITNAIIGSTLSSQYSTTWGPALPTLVISFAQDGAIVMRNQVRPNTYATYTPDGVNIVVDGVTRVRMGTWQ</sequence>
<evidence type="ECO:0000256" key="2">
    <source>
        <dbReference type="SAM" id="MobiDB-lite"/>
    </source>
</evidence>
<dbReference type="Pfam" id="PF24801">
    <property type="entry name" value="FNIII-A_GpJ"/>
    <property type="match status" value="1"/>
</dbReference>
<accession>A0A1S5R1M4</accession>
<dbReference type="InterPro" id="IPR003961">
    <property type="entry name" value="FN3_dom"/>
</dbReference>
<dbReference type="CDD" id="cd00063">
    <property type="entry name" value="FN3"/>
    <property type="match status" value="1"/>
</dbReference>
<dbReference type="Pfam" id="PF09327">
    <property type="entry name" value="Phage_Tail_Tip"/>
    <property type="match status" value="1"/>
</dbReference>
<dbReference type="Gene3D" id="1.20.5.340">
    <property type="match status" value="2"/>
</dbReference>
<dbReference type="Proteomes" id="UP000223738">
    <property type="component" value="Segment"/>
</dbReference>
<dbReference type="PANTHER" id="PTHR36251">
    <property type="entry name" value="FELS-1 PROPHAGE HOST SPECIFICITY PROTEIN-RELATED"/>
    <property type="match status" value="1"/>
</dbReference>
<gene>
    <name evidence="4" type="ORF">PMW_143</name>
</gene>
<keyword evidence="1" id="KW-0175">Coiled coil</keyword>
<dbReference type="Gene3D" id="2.10.10.20">
    <property type="entry name" value="Carbohydrate-binding module superfamily 5/12"/>
    <property type="match status" value="1"/>
</dbReference>
<name>A0A1S5R1M4_9CAUD</name>
<evidence type="ECO:0000256" key="1">
    <source>
        <dbReference type="SAM" id="Coils"/>
    </source>
</evidence>